<dbReference type="RefSeq" id="WP_379985675.1">
    <property type="nucleotide sequence ID" value="NZ_JADIKD010000011.1"/>
</dbReference>
<accession>A0ABW8K9S0</accession>
<protein>
    <submittedName>
        <fullName evidence="2">Lectin</fullName>
    </submittedName>
</protein>
<sequence>MKPDRIVVAGLLVSLLAACSNGGSDTQAPPPVSAATTASAASPAAPAADALAMASFAGYGDMRFGMDEAAFRKAWGGELKGQPPAAGSSCTYLYPKWVKTPAEIGFMLESGHFVRYDVTTARETAPGGGKIGMDKARLLALYGGKAQEQPDKYVPGASTLRVEGNDHGVVLFELGADGKVTKWRVGVPPQVDYVEGCG</sequence>
<feature type="chain" id="PRO_5046874723" evidence="1">
    <location>
        <begin position="23"/>
        <end position="198"/>
    </location>
</feature>
<evidence type="ECO:0000313" key="2">
    <source>
        <dbReference type="EMBL" id="MFK2918512.1"/>
    </source>
</evidence>
<keyword evidence="1" id="KW-0732">Signal</keyword>
<evidence type="ECO:0000256" key="1">
    <source>
        <dbReference type="SAM" id="SignalP"/>
    </source>
</evidence>
<reference evidence="2 3" key="1">
    <citation type="submission" date="2020-10" db="EMBL/GenBank/DDBJ databases">
        <title>Phylogeny of dyella-like bacteria.</title>
        <authorList>
            <person name="Fu J."/>
        </authorList>
    </citation>
    <scope>NUCLEOTIDE SEQUENCE [LARGE SCALE GENOMIC DNA]</scope>
    <source>
        <strain evidence="2 3">BB4</strain>
    </source>
</reference>
<gene>
    <name evidence="2" type="ORF">ISS97_14655</name>
</gene>
<dbReference type="EMBL" id="JADIKD010000011">
    <property type="protein sequence ID" value="MFK2918512.1"/>
    <property type="molecule type" value="Genomic_DNA"/>
</dbReference>
<organism evidence="2 3">
    <name type="scientific">Dyella koreensis</name>
    <dbReference type="NCBI Taxonomy" id="311235"/>
    <lineage>
        <taxon>Bacteria</taxon>
        <taxon>Pseudomonadati</taxon>
        <taxon>Pseudomonadota</taxon>
        <taxon>Gammaproteobacteria</taxon>
        <taxon>Lysobacterales</taxon>
        <taxon>Rhodanobacteraceae</taxon>
        <taxon>Dyella</taxon>
    </lineage>
</organism>
<keyword evidence="3" id="KW-1185">Reference proteome</keyword>
<dbReference type="Proteomes" id="UP001620408">
    <property type="component" value="Unassembled WGS sequence"/>
</dbReference>
<proteinExistence type="predicted"/>
<evidence type="ECO:0000313" key="3">
    <source>
        <dbReference type="Proteomes" id="UP001620408"/>
    </source>
</evidence>
<feature type="signal peptide" evidence="1">
    <location>
        <begin position="1"/>
        <end position="22"/>
    </location>
</feature>
<name>A0ABW8K9S0_9GAMM</name>
<dbReference type="PROSITE" id="PS51257">
    <property type="entry name" value="PROKAR_LIPOPROTEIN"/>
    <property type="match status" value="1"/>
</dbReference>
<comment type="caution">
    <text evidence="2">The sequence shown here is derived from an EMBL/GenBank/DDBJ whole genome shotgun (WGS) entry which is preliminary data.</text>
</comment>